<dbReference type="PANTHER" id="PTHR48098:SF6">
    <property type="entry name" value="FERRI-BACILLIBACTIN ESTERASE BESA"/>
    <property type="match status" value="1"/>
</dbReference>
<dbReference type="AlphaFoldDB" id="A0AAU9DSL6"/>
<accession>A0AAU9DSL6</accession>
<dbReference type="InterPro" id="IPR029058">
    <property type="entry name" value="AB_hydrolase_fold"/>
</dbReference>
<evidence type="ECO:0000259" key="1">
    <source>
        <dbReference type="Pfam" id="PF17815"/>
    </source>
</evidence>
<dbReference type="InterPro" id="IPR050583">
    <property type="entry name" value="Mycobacterial_A85_antigen"/>
</dbReference>
<gene>
    <name evidence="2" type="ORF">HLVA_21970</name>
</gene>
<dbReference type="InterPro" id="IPR013783">
    <property type="entry name" value="Ig-like_fold"/>
</dbReference>
<dbReference type="InterPro" id="IPR046449">
    <property type="entry name" value="DEGP_PDZ_sf"/>
</dbReference>
<dbReference type="Gene3D" id="2.60.40.10">
    <property type="entry name" value="Immunoglobulins"/>
    <property type="match status" value="1"/>
</dbReference>
<reference evidence="2 3" key="1">
    <citation type="submission" date="2022-11" db="EMBL/GenBank/DDBJ databases">
        <title>Haliovirga abyssi gen. nov., sp. nov., a mesophilic fermentative bacterium isolated from the Iheya North hydrothermal field and the proposal of Haliovirgaceae fam. nov.</title>
        <authorList>
            <person name="Miyazaki U."/>
            <person name="Tame A."/>
            <person name="Miyazaki J."/>
            <person name="Takai K."/>
            <person name="Sawayama S."/>
            <person name="Kitajima M."/>
            <person name="Okamoto A."/>
            <person name="Nakagawa S."/>
        </authorList>
    </citation>
    <scope>NUCLEOTIDE SEQUENCE [LARGE SCALE GENOMIC DNA]</scope>
    <source>
        <strain evidence="2 3">IC12</strain>
        <plasmid evidence="2 3">pHIC</plasmid>
    </source>
</reference>
<sequence length="783" mass="91912">MKKALLSLLVLISLIGCTNTTKKKVSRYFKLNVENLSTKITGKEINLSWKIANFKRVKEVEIYLKLDSERRYRKIDTLKKTVHSYKYKNGIPLVEYNFKIVLVNRDDKKSKGKKISVYIRKKNVLVEKIRDYKVYIYLPDGYDVSDEKYPVAYFYDGDSIFDDKGWNGDKIINKLEADNKIKKIIAVGISGGSERFPDIEFVIKKIIPFIDSKYRTISNKYNRAIIGSSAGAGMSIRTAFAYPDKFYYVGSMSYHGVIDNLNFLRQNSKKDLKIWLDEGLKENNADYFYCGGRYALNILLNKGYKYEKDIVFYEDIEGKHDPISWGRRLKKQLIYFFGNEDKKIKKLKLEIGVLSGIGEYFKIVPMIQYNNGLEYSAIKNIQYSIVDGKKAEISKDGYFLFNGEKAITIKGKYKDVSSELTINYDSDIKTKEKGENLIIISKLLIREVKNGYKVIKNLNIRRMNSIDYISLKDLYKILKLKFVNLEYNINNGIIYFENNGIVEFEIDTKKSIIKNREKKVLNLGDYNLKIVSGEGKKYIPMIFIGDYFFNKKMKIYNTKVSNLLENDKLFRIINNEQFSDNYRAQTDKLKEFDFIYLKKLISEKIAEREKNKIKLKNINKEYLEKVKKANSSYELYDILNKYLKQVLPNSFFITYGNPYNVEKELSTKFRFKDGKVIFLVGDVVVNKIDKLKIYEIPEYKRIKDKNDLENINKYMKRINQIFKEKAKDWELDSSYSALEIDYEKKGKKGKFRLDYEMKDLKTSIDPKSDFFVMPDNSIVVIKD</sequence>
<protein>
    <recommendedName>
        <fullName evidence="1">Protease Do-like PDZ domain-containing protein</fullName>
    </recommendedName>
</protein>
<dbReference type="InterPro" id="IPR041517">
    <property type="entry name" value="DEGP_PDZ"/>
</dbReference>
<dbReference type="Pfam" id="PF17815">
    <property type="entry name" value="PDZ_3"/>
    <property type="match status" value="1"/>
</dbReference>
<evidence type="ECO:0000313" key="3">
    <source>
        <dbReference type="Proteomes" id="UP001321582"/>
    </source>
</evidence>
<dbReference type="KEGG" id="haby:HLVA_21970"/>
<dbReference type="Gene3D" id="3.20.190.20">
    <property type="match status" value="1"/>
</dbReference>
<organism evidence="2 3">
    <name type="scientific">Haliovirga abyssi</name>
    <dbReference type="NCBI Taxonomy" id="2996794"/>
    <lineage>
        <taxon>Bacteria</taxon>
        <taxon>Fusobacteriati</taxon>
        <taxon>Fusobacteriota</taxon>
        <taxon>Fusobacteriia</taxon>
        <taxon>Fusobacteriales</taxon>
        <taxon>Haliovirgaceae</taxon>
        <taxon>Haliovirga</taxon>
    </lineage>
</organism>
<dbReference type="PROSITE" id="PS51257">
    <property type="entry name" value="PROKAR_LIPOPROTEIN"/>
    <property type="match status" value="1"/>
</dbReference>
<dbReference type="Gene3D" id="3.40.50.1820">
    <property type="entry name" value="alpha/beta hydrolase"/>
    <property type="match status" value="1"/>
</dbReference>
<dbReference type="SUPFAM" id="SSF53474">
    <property type="entry name" value="alpha/beta-Hydrolases"/>
    <property type="match status" value="1"/>
</dbReference>
<dbReference type="EMBL" id="AP027060">
    <property type="protein sequence ID" value="BDU51628.1"/>
    <property type="molecule type" value="Genomic_DNA"/>
</dbReference>
<dbReference type="Proteomes" id="UP001321582">
    <property type="component" value="Plasmid pHIC"/>
</dbReference>
<dbReference type="RefSeq" id="WP_307905497.1">
    <property type="nucleotide sequence ID" value="NZ_AP027060.1"/>
</dbReference>
<name>A0AAU9DSL6_9FUSO</name>
<proteinExistence type="predicted"/>
<geneLocation type="plasmid" evidence="2 3">
    <name>pHIC</name>
</geneLocation>
<dbReference type="PANTHER" id="PTHR48098">
    <property type="entry name" value="ENTEROCHELIN ESTERASE-RELATED"/>
    <property type="match status" value="1"/>
</dbReference>
<dbReference type="InterPro" id="IPR000801">
    <property type="entry name" value="Esterase-like"/>
</dbReference>
<evidence type="ECO:0000313" key="2">
    <source>
        <dbReference type="EMBL" id="BDU51628.1"/>
    </source>
</evidence>
<dbReference type="Pfam" id="PF00756">
    <property type="entry name" value="Esterase"/>
    <property type="match status" value="1"/>
</dbReference>
<feature type="domain" description="Protease Do-like PDZ" evidence="1">
    <location>
        <begin position="413"/>
        <end position="509"/>
    </location>
</feature>
<keyword evidence="2" id="KW-0614">Plasmid</keyword>
<keyword evidence="3" id="KW-1185">Reference proteome</keyword>